<evidence type="ECO:0000256" key="3">
    <source>
        <dbReference type="ARBA" id="ARBA00022737"/>
    </source>
</evidence>
<evidence type="ECO:0000256" key="4">
    <source>
        <dbReference type="ARBA" id="ARBA00022771"/>
    </source>
</evidence>
<evidence type="ECO:0000256" key="2">
    <source>
        <dbReference type="ARBA" id="ARBA00022723"/>
    </source>
</evidence>
<dbReference type="SUPFAM" id="SSF57667">
    <property type="entry name" value="beta-beta-alpha zinc fingers"/>
    <property type="match status" value="1"/>
</dbReference>
<feature type="region of interest" description="Disordered" evidence="8">
    <location>
        <begin position="581"/>
        <end position="617"/>
    </location>
</feature>
<dbReference type="SMART" id="SM00355">
    <property type="entry name" value="ZnF_C2H2"/>
    <property type="match status" value="7"/>
</dbReference>
<evidence type="ECO:0000313" key="10">
    <source>
        <dbReference type="EMBL" id="KAL3842292.1"/>
    </source>
</evidence>
<feature type="domain" description="C2H2-type" evidence="9">
    <location>
        <begin position="117"/>
        <end position="144"/>
    </location>
</feature>
<evidence type="ECO:0000259" key="9">
    <source>
        <dbReference type="PROSITE" id="PS50157"/>
    </source>
</evidence>
<dbReference type="GO" id="GO:0008270">
    <property type="term" value="F:zinc ion binding"/>
    <property type="evidence" value="ECO:0007669"/>
    <property type="project" value="UniProtKB-KW"/>
</dbReference>
<keyword evidence="3" id="KW-0677">Repeat</keyword>
<dbReference type="Gene3D" id="3.30.160.60">
    <property type="entry name" value="Classic Zinc Finger"/>
    <property type="match status" value="3"/>
</dbReference>
<comment type="subcellular location">
    <subcellularLocation>
        <location evidence="1">Nucleus</location>
    </subcellularLocation>
</comment>
<organism evidence="10 11">
    <name type="scientific">Sinanodonta woodiana</name>
    <name type="common">Chinese pond mussel</name>
    <name type="synonym">Anodonta woodiana</name>
    <dbReference type="NCBI Taxonomy" id="1069815"/>
    <lineage>
        <taxon>Eukaryota</taxon>
        <taxon>Metazoa</taxon>
        <taxon>Spiralia</taxon>
        <taxon>Lophotrochozoa</taxon>
        <taxon>Mollusca</taxon>
        <taxon>Bivalvia</taxon>
        <taxon>Autobranchia</taxon>
        <taxon>Heteroconchia</taxon>
        <taxon>Palaeoheterodonta</taxon>
        <taxon>Unionida</taxon>
        <taxon>Unionoidea</taxon>
        <taxon>Unionidae</taxon>
        <taxon>Unioninae</taxon>
        <taxon>Sinanodonta</taxon>
    </lineage>
</organism>
<keyword evidence="6" id="KW-0539">Nucleus</keyword>
<name>A0ABD3TZQ6_SINWO</name>
<feature type="domain" description="C2H2-type" evidence="9">
    <location>
        <begin position="65"/>
        <end position="93"/>
    </location>
</feature>
<keyword evidence="5" id="KW-0862">Zinc</keyword>
<dbReference type="PROSITE" id="PS00028">
    <property type="entry name" value="ZINC_FINGER_C2H2_1"/>
    <property type="match status" value="5"/>
</dbReference>
<dbReference type="InterPro" id="IPR036236">
    <property type="entry name" value="Znf_C2H2_sf"/>
</dbReference>
<feature type="compositionally biased region" description="Basic and acidic residues" evidence="8">
    <location>
        <begin position="650"/>
        <end position="662"/>
    </location>
</feature>
<feature type="domain" description="C2H2-type" evidence="9">
    <location>
        <begin position="295"/>
        <end position="323"/>
    </location>
</feature>
<evidence type="ECO:0000256" key="7">
    <source>
        <dbReference type="PROSITE-ProRule" id="PRU00042"/>
    </source>
</evidence>
<keyword evidence="2" id="KW-0479">Metal-binding</keyword>
<dbReference type="Proteomes" id="UP001634394">
    <property type="component" value="Unassembled WGS sequence"/>
</dbReference>
<evidence type="ECO:0000256" key="1">
    <source>
        <dbReference type="ARBA" id="ARBA00004123"/>
    </source>
</evidence>
<dbReference type="EMBL" id="JBJQND010000017">
    <property type="protein sequence ID" value="KAL3842292.1"/>
    <property type="molecule type" value="Genomic_DNA"/>
</dbReference>
<comment type="caution">
    <text evidence="10">The sequence shown here is derived from an EMBL/GenBank/DDBJ whole genome shotgun (WGS) entry which is preliminary data.</text>
</comment>
<keyword evidence="11" id="KW-1185">Reference proteome</keyword>
<dbReference type="GO" id="GO:0005634">
    <property type="term" value="C:nucleus"/>
    <property type="evidence" value="ECO:0007669"/>
    <property type="project" value="UniProtKB-SubCell"/>
</dbReference>
<dbReference type="AlphaFoldDB" id="A0ABD3TZQ6"/>
<dbReference type="PROSITE" id="PS50157">
    <property type="entry name" value="ZINC_FINGER_C2H2_2"/>
    <property type="match status" value="3"/>
</dbReference>
<reference evidence="10 11" key="1">
    <citation type="submission" date="2024-11" db="EMBL/GenBank/DDBJ databases">
        <title>Chromosome-level genome assembly of the freshwater bivalve Anodonta woodiana.</title>
        <authorList>
            <person name="Chen X."/>
        </authorList>
    </citation>
    <scope>NUCLEOTIDE SEQUENCE [LARGE SCALE GENOMIC DNA]</scope>
    <source>
        <strain evidence="10">MN2024</strain>
        <tissue evidence="10">Gills</tissue>
    </source>
</reference>
<evidence type="ECO:0000256" key="6">
    <source>
        <dbReference type="ARBA" id="ARBA00023242"/>
    </source>
</evidence>
<dbReference type="InterPro" id="IPR013087">
    <property type="entry name" value="Znf_C2H2_type"/>
</dbReference>
<keyword evidence="4 7" id="KW-0863">Zinc-finger</keyword>
<protein>
    <recommendedName>
        <fullName evidence="9">C2H2-type domain-containing protein</fullName>
    </recommendedName>
</protein>
<evidence type="ECO:0000256" key="8">
    <source>
        <dbReference type="SAM" id="MobiDB-lite"/>
    </source>
</evidence>
<evidence type="ECO:0000256" key="5">
    <source>
        <dbReference type="ARBA" id="ARBA00022833"/>
    </source>
</evidence>
<evidence type="ECO:0000313" key="11">
    <source>
        <dbReference type="Proteomes" id="UP001634394"/>
    </source>
</evidence>
<accession>A0ABD3TZQ6</accession>
<feature type="region of interest" description="Disordered" evidence="8">
    <location>
        <begin position="644"/>
        <end position="664"/>
    </location>
</feature>
<proteinExistence type="predicted"/>
<sequence>MEGCHQLVQIKTEAPEDYNNHQVSQQVYPEVGTNVNSSFLEITKNPVTTLTETENGCQQENAPELLCLLCNTSYQNRSELKRHLKEKHSYKNIFNPEGRIQRNLDGLDTSSSIYLWYSCQLCHAKFKTFKSFSTHTLSHRSKNMWIERMGMVDKLPQEEGLVSDLDDRAAIQSHYMFTCTDCKAIFASRDSYAMHRMMRAMNETCEPIGNQGPYFGTSFSQGSKPNIIDRSRKLKQALDSVETNQRRLEDVTGQVDRDEYLNSILEKVVNKSLKSNDTGYWGFKSTETSKSDLRVLCVLCGTYFVDQDSLAMHVMSVHTGQVMQNGLHTTDHRKVITALKKPPCPTTDKPSQFRCQICGHLCLSCDSLAMHVLSHSIEQQTLDLTTKGRKREGFPEPRIAHAKRMYMSARIDKESFVEPNKKLNITTSGKTHLREVSLLEYSISKDDVNASEEKVSDREVSNPSTSDVNEKSYHFCDLCSVHIFSQHEREKHKNCCPSSSKEKPLCLKKTEVQEAQVHSVDKAVFFMNSQRSNSCPIAEKSRDQCVVKERPCSAGPFGQLQSASSLECGPFLSRERRVMRLTEKSATSSDDAKSRDSSNNIRRNPSDESLDASDDHGGYSYVMDLSTREIRNVFARNSPIELQDQSSLTAKEDEQKPNEKLNGDASTVFHGQDCKGMSSTQLVDLHLRGRSTSNEACMDSQEPDPTVETGRNQGQSLMCKHCQIIFLQKAIYYLHMGLHNVNNPWQCNVCGKECIDAIDFTAHVIHM</sequence>
<gene>
    <name evidence="10" type="ORF">ACJMK2_020322</name>
</gene>
<dbReference type="PANTHER" id="PTHR24394:SF29">
    <property type="entry name" value="MYONEURIN"/>
    <property type="match status" value="1"/>
</dbReference>
<dbReference type="PANTHER" id="PTHR24394">
    <property type="entry name" value="ZINC FINGER PROTEIN"/>
    <property type="match status" value="1"/>
</dbReference>